<dbReference type="EC" id="3.2.1.52" evidence="3"/>
<dbReference type="Proteomes" id="UP000316181">
    <property type="component" value="Unassembled WGS sequence"/>
</dbReference>
<keyword evidence="4" id="KW-0378">Hydrolase</keyword>
<dbReference type="EMBL" id="VFNV01000001">
    <property type="protein sequence ID" value="TQK76849.1"/>
    <property type="molecule type" value="Genomic_DNA"/>
</dbReference>
<keyword evidence="9" id="KW-1185">Reference proteome</keyword>
<comment type="caution">
    <text evidence="8">The sequence shown here is derived from an EMBL/GenBank/DDBJ whole genome shotgun (WGS) entry which is preliminary data.</text>
</comment>
<dbReference type="Gene3D" id="3.20.20.300">
    <property type="entry name" value="Glycoside hydrolase, family 3, N-terminal domain"/>
    <property type="match status" value="1"/>
</dbReference>
<accession>A0A542SQG6</accession>
<evidence type="ECO:0000256" key="3">
    <source>
        <dbReference type="ARBA" id="ARBA00012663"/>
    </source>
</evidence>
<sequence length="431" mass="44555">MWAKRARTPRRRRTAIALGGVLAFVVVFAVSVYAATSQQRAASATSQATIGGGTGNSSLPVQTTTEQPSPATDGPTESDPAAISGQSAPSLEDVSAWPIEQQVGQLFMVGAAATGDDAQAVSAIEERHVGNVFLHGRSQAGVAATRKLVDTMTALVSRETTRDLPLFVATDQEGGDVQVLRGSGFSDIPDAVSQSRETEGDLQEFATIWGKELGSAGVNLNLAPVLDVVPNKAAAANNPPIGAFKRNYGYGQKSAMRGLAFGRGMRAAGVLDTVKHFPGLGLVAANTDVSADVVDTETSASSPSVQVFRAAIEDGAPFVMVSSATYQKIDPDTIAAFSPIVIEDLLRGELGFAGVVISDDVSAAKAVAAWTPAERAVNFIAAGGDMVLVSALPSAAPEMIDAVVAKAKADPAFARRVAQSCHRVVVAKQLL</sequence>
<dbReference type="PANTHER" id="PTHR30480">
    <property type="entry name" value="BETA-HEXOSAMINIDASE-RELATED"/>
    <property type="match status" value="1"/>
</dbReference>
<dbReference type="AlphaFoldDB" id="A0A542SQG6"/>
<dbReference type="InterPro" id="IPR017853">
    <property type="entry name" value="GH"/>
</dbReference>
<dbReference type="Pfam" id="PF00933">
    <property type="entry name" value="Glyco_hydro_3"/>
    <property type="match status" value="1"/>
</dbReference>
<feature type="domain" description="Glycoside hydrolase family 3 N-terminal" evidence="7">
    <location>
        <begin position="99"/>
        <end position="424"/>
    </location>
</feature>
<evidence type="ECO:0000256" key="1">
    <source>
        <dbReference type="ARBA" id="ARBA00001231"/>
    </source>
</evidence>
<dbReference type="PROSITE" id="PS00775">
    <property type="entry name" value="GLYCOSYL_HYDROL_F3"/>
    <property type="match status" value="1"/>
</dbReference>
<dbReference type="OrthoDB" id="9805821at2"/>
<dbReference type="InterPro" id="IPR019800">
    <property type="entry name" value="Glyco_hydro_3_AS"/>
</dbReference>
<reference evidence="8 9" key="1">
    <citation type="submission" date="2019-06" db="EMBL/GenBank/DDBJ databases">
        <title>Sequencing the genomes of 1000 actinobacteria strains.</title>
        <authorList>
            <person name="Klenk H.-P."/>
        </authorList>
    </citation>
    <scope>NUCLEOTIDE SEQUENCE [LARGE SCALE GENOMIC DNA]</scope>
    <source>
        <strain evidence="8 9">DSM 10596</strain>
    </source>
</reference>
<evidence type="ECO:0000313" key="9">
    <source>
        <dbReference type="Proteomes" id="UP000316181"/>
    </source>
</evidence>
<dbReference type="SUPFAM" id="SSF51445">
    <property type="entry name" value="(Trans)glycosidases"/>
    <property type="match status" value="1"/>
</dbReference>
<dbReference type="GO" id="GO:0005975">
    <property type="term" value="P:carbohydrate metabolic process"/>
    <property type="evidence" value="ECO:0007669"/>
    <property type="project" value="InterPro"/>
</dbReference>
<dbReference type="GO" id="GO:0009254">
    <property type="term" value="P:peptidoglycan turnover"/>
    <property type="evidence" value="ECO:0007669"/>
    <property type="project" value="TreeGrafter"/>
</dbReference>
<dbReference type="InterPro" id="IPR036962">
    <property type="entry name" value="Glyco_hydro_3_N_sf"/>
</dbReference>
<proteinExistence type="inferred from homology"/>
<evidence type="ECO:0000256" key="4">
    <source>
        <dbReference type="ARBA" id="ARBA00022801"/>
    </source>
</evidence>
<keyword evidence="5" id="KW-0326">Glycosidase</keyword>
<protein>
    <recommendedName>
        <fullName evidence="3">beta-N-acetylhexosaminidase</fullName>
        <ecNumber evidence="3">3.2.1.52</ecNumber>
    </recommendedName>
</protein>
<evidence type="ECO:0000313" key="8">
    <source>
        <dbReference type="EMBL" id="TQK76849.1"/>
    </source>
</evidence>
<dbReference type="PANTHER" id="PTHR30480:SF13">
    <property type="entry name" value="BETA-HEXOSAMINIDASE"/>
    <property type="match status" value="1"/>
</dbReference>
<name>A0A542SQG6_9MICO</name>
<evidence type="ECO:0000256" key="5">
    <source>
        <dbReference type="ARBA" id="ARBA00023295"/>
    </source>
</evidence>
<comment type="similarity">
    <text evidence="2">Belongs to the glycosyl hydrolase 3 family.</text>
</comment>
<evidence type="ECO:0000256" key="2">
    <source>
        <dbReference type="ARBA" id="ARBA00005336"/>
    </source>
</evidence>
<evidence type="ECO:0000259" key="7">
    <source>
        <dbReference type="Pfam" id="PF00933"/>
    </source>
</evidence>
<feature type="region of interest" description="Disordered" evidence="6">
    <location>
        <begin position="45"/>
        <end position="90"/>
    </location>
</feature>
<gene>
    <name evidence="8" type="ORF">FB389_1544</name>
</gene>
<dbReference type="GO" id="GO:0004563">
    <property type="term" value="F:beta-N-acetylhexosaminidase activity"/>
    <property type="evidence" value="ECO:0007669"/>
    <property type="project" value="UniProtKB-EC"/>
</dbReference>
<feature type="compositionally biased region" description="Polar residues" evidence="6">
    <location>
        <begin position="56"/>
        <end position="70"/>
    </location>
</feature>
<evidence type="ECO:0000256" key="6">
    <source>
        <dbReference type="SAM" id="MobiDB-lite"/>
    </source>
</evidence>
<dbReference type="InterPro" id="IPR050226">
    <property type="entry name" value="NagZ_Beta-hexosaminidase"/>
</dbReference>
<dbReference type="InterPro" id="IPR001764">
    <property type="entry name" value="Glyco_hydro_3_N"/>
</dbReference>
<comment type="catalytic activity">
    <reaction evidence="1">
        <text>Hydrolysis of terminal non-reducing N-acetyl-D-hexosamine residues in N-acetyl-beta-D-hexosaminides.</text>
        <dbReference type="EC" id="3.2.1.52"/>
    </reaction>
</comment>
<organism evidence="8 9">
    <name type="scientific">Rarobacter incanus</name>
    <dbReference type="NCBI Taxonomy" id="153494"/>
    <lineage>
        <taxon>Bacteria</taxon>
        <taxon>Bacillati</taxon>
        <taxon>Actinomycetota</taxon>
        <taxon>Actinomycetes</taxon>
        <taxon>Micrococcales</taxon>
        <taxon>Rarobacteraceae</taxon>
        <taxon>Rarobacter</taxon>
    </lineage>
</organism>